<proteinExistence type="predicted"/>
<dbReference type="EMBL" id="OZ037947">
    <property type="protein sequence ID" value="CAL1707381.1"/>
    <property type="molecule type" value="Genomic_DNA"/>
</dbReference>
<dbReference type="PRINTS" id="PR00081">
    <property type="entry name" value="GDHRDH"/>
</dbReference>
<dbReference type="InterPro" id="IPR036291">
    <property type="entry name" value="NAD(P)-bd_dom_sf"/>
</dbReference>
<evidence type="ECO:0000313" key="3">
    <source>
        <dbReference type="Proteomes" id="UP001497453"/>
    </source>
</evidence>
<accession>A0ABP1DHS5</accession>
<protein>
    <submittedName>
        <fullName evidence="2">Uncharacterized protein</fullName>
    </submittedName>
</protein>
<dbReference type="Proteomes" id="UP001497453">
    <property type="component" value="Chromosome 4"/>
</dbReference>
<dbReference type="PANTHER" id="PTHR43157">
    <property type="entry name" value="PHOSPHATIDYLINOSITOL-GLYCAN BIOSYNTHESIS CLASS F PROTEIN-RELATED"/>
    <property type="match status" value="1"/>
</dbReference>
<dbReference type="InterPro" id="IPR002347">
    <property type="entry name" value="SDR_fam"/>
</dbReference>
<evidence type="ECO:0000256" key="1">
    <source>
        <dbReference type="ARBA" id="ARBA00023002"/>
    </source>
</evidence>
<organism evidence="2 3">
    <name type="scientific">Somion occarium</name>
    <dbReference type="NCBI Taxonomy" id="3059160"/>
    <lineage>
        <taxon>Eukaryota</taxon>
        <taxon>Fungi</taxon>
        <taxon>Dikarya</taxon>
        <taxon>Basidiomycota</taxon>
        <taxon>Agaricomycotina</taxon>
        <taxon>Agaricomycetes</taxon>
        <taxon>Polyporales</taxon>
        <taxon>Cerrenaceae</taxon>
        <taxon>Somion</taxon>
    </lineage>
</organism>
<sequence>MPQNLPVVKADLSGKTVVIVGSNTGIGFEAAKHFARMNPARVICTCRSQEKAETTISEIARETGYTKAEGWVLELSDFSSVIAFAERFENESVPLDILVCNAAIALPHFQKTIDGWETVLQVNHLSLALLSLLLLPTLARTAQTSSGLSRLVIVSSDTHAWTTFDKDRIPGSVLETLNDVSFFDAQAGKSYSDTKLLNVLFTRTLANHLSPTAHVLVDTVNPGFCLSDLRRNIEDRGQWDDFMAHARTSEEGSRQLIWAALGPQGAGEKEPKELHGGYISDNQLTLPSPWVRSEPGRRVQEEVWMETLKAVSNAAPKVENVVSEYIRASGYS</sequence>
<dbReference type="Gene3D" id="3.40.50.720">
    <property type="entry name" value="NAD(P)-binding Rossmann-like Domain"/>
    <property type="match status" value="1"/>
</dbReference>
<reference evidence="3" key="1">
    <citation type="submission" date="2024-04" db="EMBL/GenBank/DDBJ databases">
        <authorList>
            <person name="Shaw F."/>
            <person name="Minotto A."/>
        </authorList>
    </citation>
    <scope>NUCLEOTIDE SEQUENCE [LARGE SCALE GENOMIC DNA]</scope>
</reference>
<evidence type="ECO:0000313" key="2">
    <source>
        <dbReference type="EMBL" id="CAL1707381.1"/>
    </source>
</evidence>
<gene>
    <name evidence="2" type="ORF">GFSPODELE1_LOCUS6337</name>
</gene>
<keyword evidence="1" id="KW-0560">Oxidoreductase</keyword>
<name>A0ABP1DHS5_9APHY</name>
<dbReference type="SUPFAM" id="SSF51735">
    <property type="entry name" value="NAD(P)-binding Rossmann-fold domains"/>
    <property type="match status" value="1"/>
</dbReference>
<dbReference type="Pfam" id="PF00106">
    <property type="entry name" value="adh_short"/>
    <property type="match status" value="1"/>
</dbReference>
<keyword evidence="3" id="KW-1185">Reference proteome</keyword>
<dbReference type="PANTHER" id="PTHR43157:SF31">
    <property type="entry name" value="PHOSPHATIDYLINOSITOL-GLYCAN BIOSYNTHESIS CLASS F PROTEIN"/>
    <property type="match status" value="1"/>
</dbReference>